<comment type="caution">
    <text evidence="1">The sequence shown here is derived from an EMBL/GenBank/DDBJ whole genome shotgun (WGS) entry which is preliminary data.</text>
</comment>
<dbReference type="EMBL" id="WJHE01001645">
    <property type="protein sequence ID" value="MST35341.1"/>
    <property type="molecule type" value="Genomic_DNA"/>
</dbReference>
<organism evidence="1 2">
    <name type="scientific">Acidiferrimicrobium australe</name>
    <dbReference type="NCBI Taxonomy" id="2664430"/>
    <lineage>
        <taxon>Bacteria</taxon>
        <taxon>Bacillati</taxon>
        <taxon>Actinomycetota</taxon>
        <taxon>Acidimicrobiia</taxon>
        <taxon>Acidimicrobiales</taxon>
        <taxon>Acidimicrobiaceae</taxon>
        <taxon>Acidiferrimicrobium</taxon>
    </lineage>
</organism>
<dbReference type="InterPro" id="IPR029044">
    <property type="entry name" value="Nucleotide-diphossugar_trans"/>
</dbReference>
<gene>
    <name evidence="1" type="ORF">GHK86_21745</name>
</gene>
<dbReference type="Proteomes" id="UP000437736">
    <property type="component" value="Unassembled WGS sequence"/>
</dbReference>
<reference evidence="1 2" key="1">
    <citation type="submission" date="2019-11" db="EMBL/GenBank/DDBJ databases">
        <title>Acidiferrimicrobium australis gen. nov., sp. nov., an acidophilic and obligately heterotrophic, member of the Actinobacteria that catalyses dissimilatory oxido- reduction of iron isolated from metal-rich acidic water in Chile.</title>
        <authorList>
            <person name="Gonzalez D."/>
            <person name="Huber K."/>
            <person name="Hedrich S."/>
            <person name="Rojas-Villalobos C."/>
            <person name="Quatrini R."/>
            <person name="Dinamarca M.A."/>
            <person name="Schwarz A."/>
            <person name="Canales C."/>
            <person name="Nancucheo I."/>
        </authorList>
    </citation>
    <scope>NUCLEOTIDE SEQUENCE [LARGE SCALE GENOMIC DNA]</scope>
    <source>
        <strain evidence="1 2">USS-CCA1</strain>
    </source>
</reference>
<accession>A0ABW9R0B4</accession>
<evidence type="ECO:0000313" key="2">
    <source>
        <dbReference type="Proteomes" id="UP000437736"/>
    </source>
</evidence>
<keyword evidence="2" id="KW-1185">Reference proteome</keyword>
<protein>
    <recommendedName>
        <fullName evidence="3">Glycosyltransferase</fullName>
    </recommendedName>
</protein>
<name>A0ABW9R0B4_9ACTN</name>
<dbReference type="SUPFAM" id="SSF53448">
    <property type="entry name" value="Nucleotide-diphospho-sugar transferases"/>
    <property type="match status" value="1"/>
</dbReference>
<evidence type="ECO:0008006" key="3">
    <source>
        <dbReference type="Google" id="ProtNLM"/>
    </source>
</evidence>
<feature type="non-terminal residue" evidence="1">
    <location>
        <position position="87"/>
    </location>
</feature>
<evidence type="ECO:0000313" key="1">
    <source>
        <dbReference type="EMBL" id="MST35341.1"/>
    </source>
</evidence>
<proteinExistence type="predicted"/>
<sequence length="87" mass="9002">MTAGVHVVLVHHDQPDLCARSVDAFRAQAGVREVTVVDSGSTPTARGRLRELRPGLVVVDAGANVADPRKGDGLGCVGSEVDEQGVT</sequence>